<evidence type="ECO:0000256" key="1">
    <source>
        <dbReference type="ARBA" id="ARBA00010634"/>
    </source>
</evidence>
<protein>
    <submittedName>
        <fullName evidence="4">Surface lipoprotein</fullName>
    </submittedName>
</protein>
<feature type="compositionally biased region" description="Acidic residues" evidence="3">
    <location>
        <begin position="298"/>
        <end position="308"/>
    </location>
</feature>
<evidence type="ECO:0000256" key="2">
    <source>
        <dbReference type="ARBA" id="ARBA00022729"/>
    </source>
</evidence>
<dbReference type="Pfam" id="PF04333">
    <property type="entry name" value="MlaA"/>
    <property type="match status" value="1"/>
</dbReference>
<dbReference type="PATRIC" id="fig|1234595.3.peg.1118"/>
<dbReference type="PANTHER" id="PTHR30035:SF3">
    <property type="entry name" value="INTERMEMBRANE PHOSPHOLIPID TRANSPORT SYSTEM LIPOPROTEIN MLAA"/>
    <property type="match status" value="1"/>
</dbReference>
<name>M2SCX4_9SPHN</name>
<dbReference type="GO" id="GO:0016020">
    <property type="term" value="C:membrane"/>
    <property type="evidence" value="ECO:0007669"/>
    <property type="project" value="InterPro"/>
</dbReference>
<organism evidence="4 5">
    <name type="scientific">Pacificimonas flava</name>
    <dbReference type="NCBI Taxonomy" id="1234595"/>
    <lineage>
        <taxon>Bacteria</taxon>
        <taxon>Pseudomonadati</taxon>
        <taxon>Pseudomonadota</taxon>
        <taxon>Alphaproteobacteria</taxon>
        <taxon>Sphingomonadales</taxon>
        <taxon>Sphingosinicellaceae</taxon>
        <taxon>Pacificimonas</taxon>
    </lineage>
</organism>
<keyword evidence="4" id="KW-0449">Lipoprotein</keyword>
<evidence type="ECO:0000256" key="3">
    <source>
        <dbReference type="SAM" id="MobiDB-lite"/>
    </source>
</evidence>
<comment type="similarity">
    <text evidence="1">Belongs to the MlaA family.</text>
</comment>
<evidence type="ECO:0000313" key="5">
    <source>
        <dbReference type="Proteomes" id="UP000011717"/>
    </source>
</evidence>
<comment type="caution">
    <text evidence="4">The sequence shown here is derived from an EMBL/GenBank/DDBJ whole genome shotgun (WGS) entry which is preliminary data.</text>
</comment>
<gene>
    <name evidence="4" type="ORF">C725_1116</name>
</gene>
<dbReference type="InterPro" id="IPR007428">
    <property type="entry name" value="MlaA"/>
</dbReference>
<feature type="region of interest" description="Disordered" evidence="3">
    <location>
        <begin position="279"/>
        <end position="340"/>
    </location>
</feature>
<proteinExistence type="inferred from homology"/>
<dbReference type="GO" id="GO:0120010">
    <property type="term" value="P:intermembrane phospholipid transfer"/>
    <property type="evidence" value="ECO:0007669"/>
    <property type="project" value="TreeGrafter"/>
</dbReference>
<evidence type="ECO:0000313" key="4">
    <source>
        <dbReference type="EMBL" id="EMD83215.1"/>
    </source>
</evidence>
<dbReference type="PRINTS" id="PR01805">
    <property type="entry name" value="VACJLIPOPROT"/>
</dbReference>
<dbReference type="AlphaFoldDB" id="M2SCX4"/>
<feature type="compositionally biased region" description="Basic and acidic residues" evidence="3">
    <location>
        <begin position="285"/>
        <end position="297"/>
    </location>
</feature>
<reference evidence="4 5" key="1">
    <citation type="journal article" date="2013" name="Genome Announc.">
        <title>Draft Genome Sequence of Strain JLT2015T, Belonging to the Family Sphingomonadaceae of the Alphaproteobacteria.</title>
        <authorList>
            <person name="Tang K."/>
            <person name="Liu K."/>
            <person name="Li S."/>
            <person name="Jiao N."/>
        </authorList>
    </citation>
    <scope>NUCLEOTIDE SEQUENCE [LARGE SCALE GENOMIC DNA]</scope>
    <source>
        <strain evidence="4 5">JLT2015</strain>
    </source>
</reference>
<keyword evidence="2" id="KW-0732">Signal</keyword>
<dbReference type="EMBL" id="AMRV01000003">
    <property type="protein sequence ID" value="EMD83215.1"/>
    <property type="molecule type" value="Genomic_DNA"/>
</dbReference>
<sequence length="340" mass="36105">MSIAPLLGCFALDGNFCCTSMAIMRVPILIAAALTTTACATMPAGYEDAQGESLGGFNRGIYSFNNAVDSAVLKPVATGYRDVAPAPVRTGVTNIFQNFDEPLNFVNALLQGKIKRAFRAVDRFAVNSTYGVLGTTDRAAELGLEAQPEDFGQTLAVWGLGSGPYVMLPLLGPSTVRDAVGTAVDIVTNPWTLFENRELGFGFQENFAEGAVELVNTRANLIDSVDPILENALDPYATMKSAYLQNRLQLINDGNVPMPSSEEGGGAFGDMETFEGFTFEEDGTVEERPDETDRPADDAEPDDSDSPPEDGAFAVPQDATGAADTPPEPPVPDGNSTEPQ</sequence>
<dbReference type="PANTHER" id="PTHR30035">
    <property type="entry name" value="LIPOPROTEIN VACJ-RELATED"/>
    <property type="match status" value="1"/>
</dbReference>
<keyword evidence="5" id="KW-1185">Reference proteome</keyword>
<dbReference type="Proteomes" id="UP000011717">
    <property type="component" value="Unassembled WGS sequence"/>
</dbReference>
<accession>M2SCX4</accession>